<accession>A0A6L5QMR5</accession>
<dbReference type="PROSITE" id="PS51257">
    <property type="entry name" value="PROKAR_LIPOPROTEIN"/>
    <property type="match status" value="1"/>
</dbReference>
<dbReference type="EMBL" id="WKJM01000026">
    <property type="protein sequence ID" value="MRX10955.1"/>
    <property type="molecule type" value="Genomic_DNA"/>
</dbReference>
<feature type="chain" id="PRO_5027119005" description="Gylcosyl hydrolase 115 C-terminal domain-containing protein" evidence="2">
    <location>
        <begin position="23"/>
        <end position="975"/>
    </location>
</feature>
<dbReference type="PANTHER" id="PTHR37842">
    <property type="match status" value="1"/>
</dbReference>
<comment type="caution">
    <text evidence="4">The sequence shown here is derived from an EMBL/GenBank/DDBJ whole genome shotgun (WGS) entry which is preliminary data.</text>
</comment>
<evidence type="ECO:0000259" key="3">
    <source>
        <dbReference type="Pfam" id="PF17829"/>
    </source>
</evidence>
<keyword evidence="1" id="KW-0378">Hydrolase</keyword>
<dbReference type="InterPro" id="IPR042301">
    <property type="entry name" value="GH115_sf"/>
</dbReference>
<dbReference type="Pfam" id="PF15979">
    <property type="entry name" value="Glyco_hydro_115"/>
    <property type="match status" value="1"/>
</dbReference>
<feature type="domain" description="Gylcosyl hydrolase 115 C-terminal" evidence="3">
    <location>
        <begin position="791"/>
        <end position="965"/>
    </location>
</feature>
<dbReference type="Gene3D" id="3.20.20.520">
    <property type="entry name" value="Glycosyl hydrolase family 115"/>
    <property type="match status" value="1"/>
</dbReference>
<dbReference type="InterPro" id="IPR029018">
    <property type="entry name" value="Hex-like_dom2"/>
</dbReference>
<name>A0A6L5QMR5_9BURK</name>
<dbReference type="PANTHER" id="PTHR37842:SF2">
    <property type="entry name" value="GYLCOSYL HYDROLASE 115 C-TERMINAL DOMAIN-CONTAINING PROTEIN"/>
    <property type="match status" value="1"/>
</dbReference>
<dbReference type="Gene3D" id="1.20.58.2150">
    <property type="match status" value="1"/>
</dbReference>
<dbReference type="Gene3D" id="3.30.379.10">
    <property type="entry name" value="Chitobiase/beta-hexosaminidase domain 2-like"/>
    <property type="match status" value="1"/>
</dbReference>
<protein>
    <recommendedName>
        <fullName evidence="3">Gylcosyl hydrolase 115 C-terminal domain-containing protein</fullName>
    </recommendedName>
</protein>
<dbReference type="InterPro" id="IPR031924">
    <property type="entry name" value="GH115"/>
</dbReference>
<dbReference type="Gene3D" id="2.60.120.1620">
    <property type="match status" value="1"/>
</dbReference>
<dbReference type="Proteomes" id="UP000481037">
    <property type="component" value="Unassembled WGS sequence"/>
</dbReference>
<keyword evidence="5" id="KW-1185">Reference proteome</keyword>
<gene>
    <name evidence="4" type="ORF">GJ697_24335</name>
</gene>
<feature type="signal peptide" evidence="2">
    <location>
        <begin position="1"/>
        <end position="22"/>
    </location>
</feature>
<evidence type="ECO:0000256" key="2">
    <source>
        <dbReference type="SAM" id="SignalP"/>
    </source>
</evidence>
<evidence type="ECO:0000313" key="4">
    <source>
        <dbReference type="EMBL" id="MRX10955.1"/>
    </source>
</evidence>
<keyword evidence="2" id="KW-0732">Signal</keyword>
<dbReference type="RefSeq" id="WP_154368868.1">
    <property type="nucleotide sequence ID" value="NZ_WKJM01000026.1"/>
</dbReference>
<dbReference type="GO" id="GO:0016787">
    <property type="term" value="F:hydrolase activity"/>
    <property type="evidence" value="ECO:0007669"/>
    <property type="project" value="UniProtKB-KW"/>
</dbReference>
<sequence length="975" mass="108212">MVRYFSGIACCLLLACVLPVQAAEQARLALYDGGTVARVVYDPAGGAPIRKAAELLAGDLQHLTGRAPDIGQGVASGHGTGVIVGLASSPVIAELLRKNGLSAATIAGKWETYGRAVIPAPWDPEARAILIFGADPRGAVWGVVDLTREMGVSAWEWWADVKTRPVARIDVSAAASFSRPPSVKYRGFFINASFFRDWARTHEPEAGGIGPKTYARVFELMWRLKANLIWPGMNSTDPPFNLKPENYDVAADYAVIRGSSHVEMLLRDNAVEWNEKTMGAYNWRTNKERLTDYWRGAVEQWGKYDNLYTVGMRGVDDFPMEGADFAAKMGDILHDVIQAQRKILSATLGKPAERIPQAFTPYKEVTAAYNTGRIQLPDDVTIIWPDDNYGYLLRLNDAHERERAGGSGVYYHATFWGAPGNYLLLPSTDPNLMWEEMTRAYHGNARSVWMLNAGNIKPVEYLLDFYLALAFDMDRFAQPGSARAYMEQWAVQNFGAQQGGQVADVMWRYYKLAFGRNPEFMAFNTTFPMTPVQQTRFSLTDFGDENARRADAYKTLMAEARELEALLPADRKSAFYELVGYPVAVAGNMNLRQLAMDKSIAYGMQRRASANAYAQASRRAHEAILSNVRRYGEEIEGGKWRYISNSYPQSLTNYLPPAIPTWSIPDDARRCPVQVEGGGFFDDKDWFFPTLPTFSPELGARSYYFDIFTSQALDASWSAVPSVPWIKLDKTTGRFSQAAGYEQRLKVSIDWSQAPKQMQDGLIRVTCSVGQQPIDVHVRVAPPIADKAASFIDAQGVVSMYAAHADRLSGAWRVLDGVGHTGADVQAALDLQPVDVADAAALAKAPRLLYRFHTLKPERDYSFPNYVFDETVTLRAVALPLFPATTSGRMRIAVSLDGGAPQVLDFGREYYAAAWRQSVLDNEVSAEIANLPWQAGSHTLEVYALDPAVTLDRFELRFTGSSKGYGPVPETRIVR</sequence>
<evidence type="ECO:0000256" key="1">
    <source>
        <dbReference type="ARBA" id="ARBA00022801"/>
    </source>
</evidence>
<dbReference type="Pfam" id="PF17829">
    <property type="entry name" value="GH115_C"/>
    <property type="match status" value="1"/>
</dbReference>
<dbReference type="GO" id="GO:0005975">
    <property type="term" value="P:carbohydrate metabolic process"/>
    <property type="evidence" value="ECO:0007669"/>
    <property type="project" value="UniProtKB-ARBA"/>
</dbReference>
<evidence type="ECO:0000313" key="5">
    <source>
        <dbReference type="Proteomes" id="UP000481037"/>
    </source>
</evidence>
<dbReference type="AlphaFoldDB" id="A0A6L5QMR5"/>
<dbReference type="InterPro" id="IPR041437">
    <property type="entry name" value="GH115_C"/>
</dbReference>
<organism evidence="4 5">
    <name type="scientific">Duganella alba</name>
    <dbReference type="NCBI Taxonomy" id="2666081"/>
    <lineage>
        <taxon>Bacteria</taxon>
        <taxon>Pseudomonadati</taxon>
        <taxon>Pseudomonadota</taxon>
        <taxon>Betaproteobacteria</taxon>
        <taxon>Burkholderiales</taxon>
        <taxon>Oxalobacteraceae</taxon>
        <taxon>Telluria group</taxon>
        <taxon>Duganella</taxon>
    </lineage>
</organism>
<reference evidence="4 5" key="1">
    <citation type="submission" date="2019-11" db="EMBL/GenBank/DDBJ databases">
        <title>Novel species isolated from a subtropical stream in China.</title>
        <authorList>
            <person name="Lu H."/>
        </authorList>
    </citation>
    <scope>NUCLEOTIDE SEQUENCE [LARGE SCALE GENOMIC DNA]</scope>
    <source>
        <strain evidence="4 5">FT25W</strain>
    </source>
</reference>
<proteinExistence type="predicted"/>